<proteinExistence type="predicted"/>
<evidence type="ECO:0000313" key="1">
    <source>
        <dbReference type="EMBL" id="CAE0766067.1"/>
    </source>
</evidence>
<dbReference type="Gene3D" id="2.60.120.620">
    <property type="entry name" value="q2cbj1_9rhob like domain"/>
    <property type="match status" value="1"/>
</dbReference>
<dbReference type="InterPro" id="IPR051961">
    <property type="entry name" value="Fungal_Metabolite_Diox"/>
</dbReference>
<organism evidence="1">
    <name type="scientific">Chrysotila carterae</name>
    <name type="common">Marine alga</name>
    <name type="synonym">Syracosphaera carterae</name>
    <dbReference type="NCBI Taxonomy" id="13221"/>
    <lineage>
        <taxon>Eukaryota</taxon>
        <taxon>Haptista</taxon>
        <taxon>Haptophyta</taxon>
        <taxon>Prymnesiophyceae</taxon>
        <taxon>Isochrysidales</taxon>
        <taxon>Isochrysidaceae</taxon>
        <taxon>Chrysotila</taxon>
    </lineage>
</organism>
<dbReference type="AlphaFoldDB" id="A0A7S4BHH9"/>
<dbReference type="EMBL" id="HBIZ01029362">
    <property type="protein sequence ID" value="CAE0766067.1"/>
    <property type="molecule type" value="Transcribed_RNA"/>
</dbReference>
<protein>
    <recommendedName>
        <fullName evidence="2">Phytanoyl-CoA dioxygenase</fullName>
    </recommendedName>
</protein>
<dbReference type="Pfam" id="PF05721">
    <property type="entry name" value="PhyH"/>
    <property type="match status" value="1"/>
</dbReference>
<gene>
    <name evidence="1" type="ORF">PCAR00345_LOCUS18679</name>
</gene>
<name>A0A7S4BHH9_CHRCT</name>
<dbReference type="InterPro" id="IPR008775">
    <property type="entry name" value="Phytyl_CoA_dOase-like"/>
</dbReference>
<sequence length="367" mass="40237">MGLLLSGVHMGMLCRQPPIYRELGPRLLLKSASEKLAMSGANTFDDEETYEAYCLWASERGSSDDLELLRRAMDEEEALSEALGVLPPQATEDAATEVCHLGVSRLQNILRKTTASRLRSFVLEELERTESLQAAGSFSAVLAAYASEEAIEDEASSRWDVRLPLSPVVREGLRELLGEDAKLGLAFERLVGNDAELYEMAAIVSAPGAAPQVVHADTEWTDIPCLFTAFVALQDVESAMGPTCFIRRSHTEAMHARFDEEGEAFLASSDARAALLDCGDAALYDSRLLHAGGRNRAQTTRVLFYVTFRHPDAAAIVDDAVNEEAHSILPKYRGKLKLGQLRRLKEKGDSLEAKNARRKADAAVAER</sequence>
<dbReference type="PANTHER" id="PTHR37563">
    <property type="entry name" value="PHYTANOYL-COA DIOXYGENASE FAMILY PROTEIN (AFU_ORTHOLOGUE AFUA_2G03330)"/>
    <property type="match status" value="1"/>
</dbReference>
<evidence type="ECO:0008006" key="2">
    <source>
        <dbReference type="Google" id="ProtNLM"/>
    </source>
</evidence>
<accession>A0A7S4BHH9</accession>
<dbReference type="PANTHER" id="PTHR37563:SF2">
    <property type="entry name" value="PHYTANOYL-COA DIOXYGENASE FAMILY PROTEIN (AFU_ORTHOLOGUE AFUA_2G03330)"/>
    <property type="match status" value="1"/>
</dbReference>
<dbReference type="SUPFAM" id="SSF51197">
    <property type="entry name" value="Clavaminate synthase-like"/>
    <property type="match status" value="1"/>
</dbReference>
<reference evidence="1" key="1">
    <citation type="submission" date="2021-01" db="EMBL/GenBank/DDBJ databases">
        <authorList>
            <person name="Corre E."/>
            <person name="Pelletier E."/>
            <person name="Niang G."/>
            <person name="Scheremetjew M."/>
            <person name="Finn R."/>
            <person name="Kale V."/>
            <person name="Holt S."/>
            <person name="Cochrane G."/>
            <person name="Meng A."/>
            <person name="Brown T."/>
            <person name="Cohen L."/>
        </authorList>
    </citation>
    <scope>NUCLEOTIDE SEQUENCE</scope>
    <source>
        <strain evidence="1">CCMP645</strain>
    </source>
</reference>